<evidence type="ECO:0000313" key="9">
    <source>
        <dbReference type="EMBL" id="KAK2078786.1"/>
    </source>
</evidence>
<evidence type="ECO:0000256" key="2">
    <source>
        <dbReference type="ARBA" id="ARBA00011743"/>
    </source>
</evidence>
<accession>A0AAD9IHZ0</accession>
<comment type="subunit">
    <text evidence="2">Tetramer of two components I and two components II.</text>
</comment>
<name>A0AAD9IHZ0_PROWI</name>
<proteinExistence type="predicted"/>
<dbReference type="Gene3D" id="3.40.50.880">
    <property type="match status" value="1"/>
</dbReference>
<dbReference type="CDD" id="cd01743">
    <property type="entry name" value="GATase1_Anthranilate_Synthase"/>
    <property type="match status" value="1"/>
</dbReference>
<dbReference type="Proteomes" id="UP001255856">
    <property type="component" value="Unassembled WGS sequence"/>
</dbReference>
<dbReference type="PANTHER" id="PTHR43418:SF4">
    <property type="entry name" value="MULTIFUNCTIONAL TRYPTOPHAN BIOSYNTHESIS PROTEIN"/>
    <property type="match status" value="1"/>
</dbReference>
<dbReference type="InterPro" id="IPR006221">
    <property type="entry name" value="TrpG/PapA_dom"/>
</dbReference>
<gene>
    <name evidence="9" type="primary">ASB1</name>
    <name evidence="9" type="ORF">QBZ16_003626</name>
</gene>
<dbReference type="SUPFAM" id="SSF52317">
    <property type="entry name" value="Class I glutamine amidotransferase-like"/>
    <property type="match status" value="1"/>
</dbReference>
<dbReference type="NCBIfam" id="TIGR00566">
    <property type="entry name" value="trpG_papA"/>
    <property type="match status" value="1"/>
</dbReference>
<sequence>MQPLGVLVSPGPGRPEDSGISLATVEQLGGAGVPVFGVCMGHQCLGQVFGGRVVRAPHGVMHGKVTMVHHDGRGLFRGLPNPFRAARYHSLVVDREGLPDCLEVTAWTEDGTIMGLRHRTLRAIQGVQFHPESVITQNGLVIVQNFLDSLPMPATSAQS</sequence>
<evidence type="ECO:0000256" key="3">
    <source>
        <dbReference type="ARBA" id="ARBA00012266"/>
    </source>
</evidence>
<keyword evidence="5" id="KW-0028">Amino-acid biosynthesis</keyword>
<dbReference type="FunFam" id="3.40.50.880:FF:000003">
    <property type="entry name" value="Anthranilate synthase component II"/>
    <property type="match status" value="1"/>
</dbReference>
<dbReference type="PRINTS" id="PR00096">
    <property type="entry name" value="GATASE"/>
</dbReference>
<dbReference type="InterPro" id="IPR029062">
    <property type="entry name" value="Class_I_gatase-like"/>
</dbReference>
<dbReference type="AlphaFoldDB" id="A0AAD9IHZ0"/>
<evidence type="ECO:0000259" key="8">
    <source>
        <dbReference type="Pfam" id="PF00117"/>
    </source>
</evidence>
<evidence type="ECO:0000256" key="7">
    <source>
        <dbReference type="ARBA" id="ARBA00082672"/>
    </source>
</evidence>
<keyword evidence="6" id="KW-0315">Glutamine amidotransferase</keyword>
<reference evidence="9" key="1">
    <citation type="submission" date="2021-01" db="EMBL/GenBank/DDBJ databases">
        <authorList>
            <person name="Eckstrom K.M.E."/>
        </authorList>
    </citation>
    <scope>NUCLEOTIDE SEQUENCE</scope>
    <source>
        <strain evidence="9">UVCC 0001</strain>
    </source>
</reference>
<dbReference type="InterPro" id="IPR050472">
    <property type="entry name" value="Anth_synth/Amidotransfase"/>
</dbReference>
<protein>
    <recommendedName>
        <fullName evidence="4">Anthranilate synthase component 2</fullName>
        <ecNumber evidence="3">4.1.3.27</ecNumber>
    </recommendedName>
    <alternativeName>
        <fullName evidence="7">Anthranilate synthase, glutamine amidotransferase component</fullName>
    </alternativeName>
</protein>
<dbReference type="InterPro" id="IPR017926">
    <property type="entry name" value="GATASE"/>
</dbReference>
<evidence type="ECO:0000256" key="4">
    <source>
        <dbReference type="ARBA" id="ARBA00020654"/>
    </source>
</evidence>
<dbReference type="EC" id="4.1.3.27" evidence="3"/>
<evidence type="ECO:0000256" key="5">
    <source>
        <dbReference type="ARBA" id="ARBA00022822"/>
    </source>
</evidence>
<dbReference type="PRINTS" id="PR00097">
    <property type="entry name" value="ANTSNTHASEII"/>
</dbReference>
<comment type="caution">
    <text evidence="9">The sequence shown here is derived from an EMBL/GenBank/DDBJ whole genome shotgun (WGS) entry which is preliminary data.</text>
</comment>
<dbReference type="GO" id="GO:0000162">
    <property type="term" value="P:L-tryptophan biosynthetic process"/>
    <property type="evidence" value="ECO:0007669"/>
    <property type="project" value="UniProtKB-KW"/>
</dbReference>
<dbReference type="Pfam" id="PF00117">
    <property type="entry name" value="GATase"/>
    <property type="match status" value="1"/>
</dbReference>
<dbReference type="PROSITE" id="PS51273">
    <property type="entry name" value="GATASE_TYPE_1"/>
    <property type="match status" value="1"/>
</dbReference>
<keyword evidence="10" id="KW-1185">Reference proteome</keyword>
<keyword evidence="5" id="KW-0822">Tryptophan biosynthesis</keyword>
<organism evidence="9 10">
    <name type="scientific">Prototheca wickerhamii</name>
    <dbReference type="NCBI Taxonomy" id="3111"/>
    <lineage>
        <taxon>Eukaryota</taxon>
        <taxon>Viridiplantae</taxon>
        <taxon>Chlorophyta</taxon>
        <taxon>core chlorophytes</taxon>
        <taxon>Trebouxiophyceae</taxon>
        <taxon>Chlorellales</taxon>
        <taxon>Chlorellaceae</taxon>
        <taxon>Prototheca</taxon>
    </lineage>
</organism>
<dbReference type="GO" id="GO:0005829">
    <property type="term" value="C:cytosol"/>
    <property type="evidence" value="ECO:0007669"/>
    <property type="project" value="TreeGrafter"/>
</dbReference>
<comment type="pathway">
    <text evidence="1">Amino-acid biosynthesis; L-tryptophan biosynthesis; L-tryptophan from chorismate: step 1/5.</text>
</comment>
<dbReference type="PRINTS" id="PR00099">
    <property type="entry name" value="CPSGATASE"/>
</dbReference>
<dbReference type="PANTHER" id="PTHR43418">
    <property type="entry name" value="MULTIFUNCTIONAL TRYPTOPHAN BIOSYNTHESIS PROTEIN-RELATED"/>
    <property type="match status" value="1"/>
</dbReference>
<evidence type="ECO:0000256" key="1">
    <source>
        <dbReference type="ARBA" id="ARBA00004873"/>
    </source>
</evidence>
<feature type="domain" description="Glutamine amidotransferase" evidence="8">
    <location>
        <begin position="2"/>
        <end position="147"/>
    </location>
</feature>
<keyword evidence="5" id="KW-0057">Aromatic amino acid biosynthesis</keyword>
<dbReference type="GO" id="GO:0004049">
    <property type="term" value="F:anthranilate synthase activity"/>
    <property type="evidence" value="ECO:0007669"/>
    <property type="project" value="UniProtKB-EC"/>
</dbReference>
<evidence type="ECO:0000313" key="10">
    <source>
        <dbReference type="Proteomes" id="UP001255856"/>
    </source>
</evidence>
<evidence type="ECO:0000256" key="6">
    <source>
        <dbReference type="ARBA" id="ARBA00022962"/>
    </source>
</evidence>
<dbReference type="EMBL" id="JASFZW010000004">
    <property type="protein sequence ID" value="KAK2078786.1"/>
    <property type="molecule type" value="Genomic_DNA"/>
</dbReference>